<proteinExistence type="predicted"/>
<organism evidence="2 3">
    <name type="scientific">Blastococcus brunescens</name>
    <dbReference type="NCBI Taxonomy" id="1564165"/>
    <lineage>
        <taxon>Bacteria</taxon>
        <taxon>Bacillati</taxon>
        <taxon>Actinomycetota</taxon>
        <taxon>Actinomycetes</taxon>
        <taxon>Geodermatophilales</taxon>
        <taxon>Geodermatophilaceae</taxon>
        <taxon>Blastococcus</taxon>
    </lineage>
</organism>
<sequence length="185" mass="18716">MLLGQFALLVMVLLAVTQEYASGAIGPTLQWTPRRGVLLAARVTVPVVAATVAGVLLALVADVAARLIEPGLTLTFADVTDSLGRVAAVLLAGGVLAVGAGLLLRSTAGALATVFLLQLVLPFLLPAFGVQWMADLGELLPGSGAIWTLLGEPDMTAAQAAALLVGWAGVALASGGWSLLRRDAG</sequence>
<evidence type="ECO:0000313" key="2">
    <source>
        <dbReference type="EMBL" id="WRL62163.1"/>
    </source>
</evidence>
<keyword evidence="1" id="KW-0812">Transmembrane</keyword>
<evidence type="ECO:0000313" key="3">
    <source>
        <dbReference type="Proteomes" id="UP001324287"/>
    </source>
</evidence>
<protein>
    <recommendedName>
        <fullName evidence="4">ABC-2 type transport system permease protein</fullName>
    </recommendedName>
</protein>
<reference evidence="2 3" key="1">
    <citation type="submission" date="2023-12" db="EMBL/GenBank/DDBJ databases">
        <title>Blastococcus brunescens sp. nov., an actonobacterium isolated from sandstone collected in sahara desert.</title>
        <authorList>
            <person name="Gtari M."/>
            <person name="Ghodhbane F."/>
        </authorList>
    </citation>
    <scope>NUCLEOTIDE SEQUENCE [LARGE SCALE GENOMIC DNA]</scope>
    <source>
        <strain evidence="2 3">BMG 8361</strain>
    </source>
</reference>
<evidence type="ECO:0008006" key="4">
    <source>
        <dbReference type="Google" id="ProtNLM"/>
    </source>
</evidence>
<accession>A0ABZ1AWX2</accession>
<dbReference type="RefSeq" id="WP_324273518.1">
    <property type="nucleotide sequence ID" value="NZ_CP141261.1"/>
</dbReference>
<name>A0ABZ1AWX2_9ACTN</name>
<feature type="transmembrane region" description="Helical" evidence="1">
    <location>
        <begin position="39"/>
        <end position="61"/>
    </location>
</feature>
<gene>
    <name evidence="2" type="ORF">U6N30_19190</name>
</gene>
<feature type="transmembrane region" description="Helical" evidence="1">
    <location>
        <begin position="82"/>
        <end position="102"/>
    </location>
</feature>
<keyword evidence="1" id="KW-1133">Transmembrane helix</keyword>
<dbReference type="EMBL" id="CP141261">
    <property type="protein sequence ID" value="WRL62163.1"/>
    <property type="molecule type" value="Genomic_DNA"/>
</dbReference>
<dbReference type="Proteomes" id="UP001324287">
    <property type="component" value="Chromosome"/>
</dbReference>
<keyword evidence="1" id="KW-0472">Membrane</keyword>
<feature type="transmembrane region" description="Helical" evidence="1">
    <location>
        <begin position="108"/>
        <end position="125"/>
    </location>
</feature>
<evidence type="ECO:0000256" key="1">
    <source>
        <dbReference type="SAM" id="Phobius"/>
    </source>
</evidence>
<keyword evidence="3" id="KW-1185">Reference proteome</keyword>
<feature type="transmembrane region" description="Helical" evidence="1">
    <location>
        <begin position="156"/>
        <end position="180"/>
    </location>
</feature>